<dbReference type="InterPro" id="IPR032466">
    <property type="entry name" value="Metal_Hydrolase"/>
</dbReference>
<dbReference type="PATRIC" id="fig|1631356.3.peg.2217"/>
<dbReference type="AlphaFoldDB" id="A0A0L6CIP7"/>
<comment type="caution">
    <text evidence="3">The sequence shown here is derived from an EMBL/GenBank/DDBJ whole genome shotgun (WGS) entry which is preliminary data.</text>
</comment>
<keyword evidence="4" id="KW-1185">Reference proteome</keyword>
<evidence type="ECO:0000313" key="4">
    <source>
        <dbReference type="Proteomes" id="UP000037397"/>
    </source>
</evidence>
<dbReference type="OrthoDB" id="5172791at2"/>
<dbReference type="Pfam" id="PF04909">
    <property type="entry name" value="Amidohydro_2"/>
    <property type="match status" value="1"/>
</dbReference>
<gene>
    <name evidence="3" type="ORF">VV01_11335</name>
</gene>
<protein>
    <submittedName>
        <fullName evidence="3">Hydrolase</fullName>
    </submittedName>
</protein>
<dbReference type="GO" id="GO:0016831">
    <property type="term" value="F:carboxy-lyase activity"/>
    <property type="evidence" value="ECO:0007669"/>
    <property type="project" value="InterPro"/>
</dbReference>
<evidence type="ECO:0000256" key="1">
    <source>
        <dbReference type="ARBA" id="ARBA00023239"/>
    </source>
</evidence>
<dbReference type="Gene3D" id="3.20.20.140">
    <property type="entry name" value="Metal-dependent hydrolases"/>
    <property type="match status" value="1"/>
</dbReference>
<name>A0A0L6CIP7_9MICO</name>
<evidence type="ECO:0000313" key="3">
    <source>
        <dbReference type="EMBL" id="KNX37604.1"/>
    </source>
</evidence>
<reference evidence="4" key="1">
    <citation type="submission" date="2015-03" db="EMBL/GenBank/DDBJ databases">
        <title>Luteipulveratus halotolerans sp. nov., a novel actinobacterium (Dermacoccaceae) from Sarawak, Malaysia.</title>
        <authorList>
            <person name="Juboi H."/>
            <person name="Basik A."/>
            <person name="Shamsul S.S."/>
            <person name="Arnold P."/>
            <person name="Schmitt E.K."/>
            <person name="Sanglier J.-J."/>
            <person name="Yeo T."/>
        </authorList>
    </citation>
    <scope>NUCLEOTIDE SEQUENCE [LARGE SCALE GENOMIC DNA]</scope>
    <source>
        <strain evidence="4">C296001</strain>
    </source>
</reference>
<dbReference type="PANTHER" id="PTHR21240:SF28">
    <property type="entry name" value="ISO-OROTATE DECARBOXYLASE (EUROFUNG)"/>
    <property type="match status" value="1"/>
</dbReference>
<organism evidence="3 4">
    <name type="scientific">Luteipulveratus halotolerans</name>
    <dbReference type="NCBI Taxonomy" id="1631356"/>
    <lineage>
        <taxon>Bacteria</taxon>
        <taxon>Bacillati</taxon>
        <taxon>Actinomycetota</taxon>
        <taxon>Actinomycetes</taxon>
        <taxon>Micrococcales</taxon>
        <taxon>Dermacoccaceae</taxon>
        <taxon>Luteipulveratus</taxon>
    </lineage>
</organism>
<dbReference type="GO" id="GO:0016787">
    <property type="term" value="F:hydrolase activity"/>
    <property type="evidence" value="ECO:0007669"/>
    <property type="project" value="UniProtKB-KW"/>
</dbReference>
<dbReference type="InterPro" id="IPR032465">
    <property type="entry name" value="ACMSD"/>
</dbReference>
<keyword evidence="1" id="KW-0456">Lyase</keyword>
<feature type="domain" description="Amidohydrolase-related" evidence="2">
    <location>
        <begin position="29"/>
        <end position="293"/>
    </location>
</feature>
<sequence length="297" mass="33054">MPRVEHVTPWTDADVPSFWRDLDIPGLADIHVHFLPDRMLHKVWAYFDAVDGGGGWPITYRDDEPTRLETVRALGLRAIPALTYPHKPGMAAWLNDWCADFAGRVPDAVHCATLYAEPEAPAYVEKAIADGARLFKVHVQVGGFDPADRVLDGAWEALQEAQVPVVIHCGSGPEPGRHTGVTPIRDLLRRFPRLTLVIAHAGMPEYDEFADLATQFANVHLDTTMLATDFVEARMPIPPGYADRLADLQPKVVLGSDFPNIPYPYAHQVEALHRLGLGDGWMRDVLWHNGARLTRLT</sequence>
<dbReference type="EMBL" id="LAIR01000002">
    <property type="protein sequence ID" value="KNX37604.1"/>
    <property type="molecule type" value="Genomic_DNA"/>
</dbReference>
<evidence type="ECO:0000259" key="2">
    <source>
        <dbReference type="Pfam" id="PF04909"/>
    </source>
</evidence>
<accession>A0A0L6CIP7</accession>
<dbReference type="InterPro" id="IPR006680">
    <property type="entry name" value="Amidohydro-rel"/>
</dbReference>
<keyword evidence="3" id="KW-0378">Hydrolase</keyword>
<dbReference type="GO" id="GO:0019748">
    <property type="term" value="P:secondary metabolic process"/>
    <property type="evidence" value="ECO:0007669"/>
    <property type="project" value="TreeGrafter"/>
</dbReference>
<proteinExistence type="predicted"/>
<dbReference type="Proteomes" id="UP000037397">
    <property type="component" value="Unassembled WGS sequence"/>
</dbReference>
<dbReference type="SUPFAM" id="SSF51556">
    <property type="entry name" value="Metallo-dependent hydrolases"/>
    <property type="match status" value="1"/>
</dbReference>
<dbReference type="CDD" id="cd01292">
    <property type="entry name" value="metallo-dependent_hydrolases"/>
    <property type="match status" value="1"/>
</dbReference>
<dbReference type="GO" id="GO:0005737">
    <property type="term" value="C:cytoplasm"/>
    <property type="evidence" value="ECO:0007669"/>
    <property type="project" value="TreeGrafter"/>
</dbReference>
<dbReference type="STRING" id="1631356.VV01_11335"/>
<dbReference type="PANTHER" id="PTHR21240">
    <property type="entry name" value="2-AMINO-3-CARBOXYLMUCONATE-6-SEMIALDEHYDE DECARBOXYLASE"/>
    <property type="match status" value="1"/>
</dbReference>